<comment type="caution">
    <text evidence="1">The sequence shown here is derived from an EMBL/GenBank/DDBJ whole genome shotgun (WGS) entry which is preliminary data.</text>
</comment>
<sequence length="63" mass="6907">MNTPRVMGAVTDFLGLRNKLGLYDNNISGLSPLCNSDLSTDFASAGRILRRQKIVHDSDSVVR</sequence>
<dbReference type="EMBL" id="JACIEA010000001">
    <property type="protein sequence ID" value="MBB3941959.1"/>
    <property type="molecule type" value="Genomic_DNA"/>
</dbReference>
<name>A0A840AUG9_9SPHN</name>
<gene>
    <name evidence="1" type="ORF">GGR91_000181</name>
</gene>
<reference evidence="1 2" key="1">
    <citation type="submission" date="2020-08" db="EMBL/GenBank/DDBJ databases">
        <title>Genomic Encyclopedia of Type Strains, Phase IV (KMG-IV): sequencing the most valuable type-strain genomes for metagenomic binning, comparative biology and taxonomic classification.</title>
        <authorList>
            <person name="Goeker M."/>
        </authorList>
    </citation>
    <scope>NUCLEOTIDE SEQUENCE [LARGE SCALE GENOMIC DNA]</scope>
    <source>
        <strain evidence="1 2">DSM 29050</strain>
    </source>
</reference>
<evidence type="ECO:0000313" key="1">
    <source>
        <dbReference type="EMBL" id="MBB3941959.1"/>
    </source>
</evidence>
<proteinExistence type="predicted"/>
<evidence type="ECO:0000313" key="2">
    <source>
        <dbReference type="Proteomes" id="UP000581447"/>
    </source>
</evidence>
<keyword evidence="2" id="KW-1185">Reference proteome</keyword>
<organism evidence="1 2">
    <name type="scientific">Sphingorhabdus rigui</name>
    <dbReference type="NCBI Taxonomy" id="1282858"/>
    <lineage>
        <taxon>Bacteria</taxon>
        <taxon>Pseudomonadati</taxon>
        <taxon>Pseudomonadota</taxon>
        <taxon>Alphaproteobacteria</taxon>
        <taxon>Sphingomonadales</taxon>
        <taxon>Sphingomonadaceae</taxon>
        <taxon>Sphingorhabdus</taxon>
    </lineage>
</organism>
<accession>A0A840AUG9</accession>
<dbReference type="Proteomes" id="UP000581447">
    <property type="component" value="Unassembled WGS sequence"/>
</dbReference>
<dbReference type="AlphaFoldDB" id="A0A840AUG9"/>
<protein>
    <submittedName>
        <fullName evidence="1">Uncharacterized protein</fullName>
    </submittedName>
</protein>